<comment type="caution">
    <text evidence="1">The sequence shown here is derived from an EMBL/GenBank/DDBJ whole genome shotgun (WGS) entry which is preliminary data.</text>
</comment>
<name>A0A6G0TKQ6_APHGL</name>
<evidence type="ECO:0000313" key="1">
    <source>
        <dbReference type="EMBL" id="KAE9534572.1"/>
    </source>
</evidence>
<gene>
    <name evidence="1" type="ORF">AGLY_008662</name>
</gene>
<dbReference type="EMBL" id="VYZN01000028">
    <property type="protein sequence ID" value="KAE9534572.1"/>
    <property type="molecule type" value="Genomic_DNA"/>
</dbReference>
<dbReference type="Proteomes" id="UP000475862">
    <property type="component" value="Unassembled WGS sequence"/>
</dbReference>
<evidence type="ECO:0000313" key="2">
    <source>
        <dbReference type="Proteomes" id="UP000475862"/>
    </source>
</evidence>
<sequence>MDTRPATDTAATAPNTVTKAASSAILTTFLRFNDLSLPITKPATAPMIFFGALTASSRPDIPNSSKLLLPLPLPFSPSPSCDDDTSVINTIFSGLTCFLCITTLLASTAGSCDRCSVGMLTASEADAVMATIKNVANIKIIKYNIIPEIKELITNNTHLNMMMVPSIVSYDLLRGQVGTALLYIRRWGGPRTRDAFAKGMLFEAKLMENLVLNFLTLDINTNNFMNFELQNNLQIFMILTNFCQNLNFK</sequence>
<keyword evidence="2" id="KW-1185">Reference proteome</keyword>
<protein>
    <submittedName>
        <fullName evidence="1">Uncharacterized protein</fullName>
    </submittedName>
</protein>
<organism evidence="1 2">
    <name type="scientific">Aphis glycines</name>
    <name type="common">Soybean aphid</name>
    <dbReference type="NCBI Taxonomy" id="307491"/>
    <lineage>
        <taxon>Eukaryota</taxon>
        <taxon>Metazoa</taxon>
        <taxon>Ecdysozoa</taxon>
        <taxon>Arthropoda</taxon>
        <taxon>Hexapoda</taxon>
        <taxon>Insecta</taxon>
        <taxon>Pterygota</taxon>
        <taxon>Neoptera</taxon>
        <taxon>Paraneoptera</taxon>
        <taxon>Hemiptera</taxon>
        <taxon>Sternorrhyncha</taxon>
        <taxon>Aphidomorpha</taxon>
        <taxon>Aphidoidea</taxon>
        <taxon>Aphididae</taxon>
        <taxon>Aphidini</taxon>
        <taxon>Aphis</taxon>
        <taxon>Aphis</taxon>
    </lineage>
</organism>
<reference evidence="1 2" key="1">
    <citation type="submission" date="2019-08" db="EMBL/GenBank/DDBJ databases">
        <title>The genome of the soybean aphid Biotype 1, its phylome, world population structure and adaptation to the North American continent.</title>
        <authorList>
            <person name="Giordano R."/>
            <person name="Donthu R.K."/>
            <person name="Hernandez A.G."/>
            <person name="Wright C.L."/>
            <person name="Zimin A.V."/>
        </authorList>
    </citation>
    <scope>NUCLEOTIDE SEQUENCE [LARGE SCALE GENOMIC DNA]</scope>
    <source>
        <tissue evidence="1">Whole aphids</tissue>
    </source>
</reference>
<accession>A0A6G0TKQ6</accession>
<proteinExistence type="predicted"/>
<dbReference type="AlphaFoldDB" id="A0A6G0TKQ6"/>